<dbReference type="Gene3D" id="3.60.15.10">
    <property type="entry name" value="Ribonuclease Z/Hydroxyacylglutathione hydrolase-like"/>
    <property type="match status" value="1"/>
</dbReference>
<name>A0ABZ0AXU1_9BURK</name>
<reference evidence="2 3" key="1">
    <citation type="submission" date="2023-08" db="EMBL/GenBank/DDBJ databases">
        <title>Rhodoferax potami sp. nov. and Rhodoferax mekongensis sp. nov., isolated from the Mekong River in Thailand.</title>
        <authorList>
            <person name="Kitikhun S."/>
            <person name="Charoenyingcharoen P."/>
            <person name="Siriarchawattana P."/>
            <person name="Likhitrattanapisal S."/>
            <person name="Nilsakha T."/>
            <person name="Chanpet A."/>
            <person name="Rattanawaree P."/>
            <person name="Ingsriswang S."/>
        </authorList>
    </citation>
    <scope>NUCLEOTIDE SEQUENCE [LARGE SCALE GENOMIC DNA]</scope>
    <source>
        <strain evidence="2 3">TBRC 17307</strain>
    </source>
</reference>
<dbReference type="PANTHER" id="PTHR43546:SF3">
    <property type="entry name" value="UPF0173 METAL-DEPENDENT HYDROLASE MJ1163"/>
    <property type="match status" value="1"/>
</dbReference>
<keyword evidence="3" id="KW-1185">Reference proteome</keyword>
<gene>
    <name evidence="2" type="ORF">RAN89_15440</name>
</gene>
<feature type="domain" description="Metallo-beta-lactamase" evidence="1">
    <location>
        <begin position="55"/>
        <end position="279"/>
    </location>
</feature>
<evidence type="ECO:0000259" key="1">
    <source>
        <dbReference type="SMART" id="SM00849"/>
    </source>
</evidence>
<protein>
    <submittedName>
        <fullName evidence="2">MBL fold metallo-hydrolase</fullName>
    </submittedName>
</protein>
<dbReference type="InterPro" id="IPR001279">
    <property type="entry name" value="Metallo-B-lactamas"/>
</dbReference>
<dbReference type="Pfam" id="PF12706">
    <property type="entry name" value="Lactamase_B_2"/>
    <property type="match status" value="1"/>
</dbReference>
<dbReference type="SMART" id="SM00849">
    <property type="entry name" value="Lactamase_B"/>
    <property type="match status" value="1"/>
</dbReference>
<dbReference type="EMBL" id="CP132507">
    <property type="protein sequence ID" value="WNO04284.1"/>
    <property type="molecule type" value="Genomic_DNA"/>
</dbReference>
<sequence>MRKRQLLWLIPATLIAAAATLAWQLSHPPGLAAVQSLFWQKAAPAGSPLKVSFLGVATVLLDDGETALLTDGFFSRPDKMTVLLRKVSPDTQAIADGLQRARITLAGATGSKLAAIIPLHSHYDHAMDAPEVAKLTGALLMGSSSTLMVGKGWGLDDKQMQQAELSKPYRFGRFTVTLYPALHTPTGFTGGVIESPLVPPVRATDYKEGQSYAMVVEHDGHTLLITGTAGFVPGALQGVKADVVLLGIGAMGPRSAEHKLAYWNETVAAVGAKRVIPIHWDDFWIPSTLPMQPMPKPLDDFDASMAFLQNQGATQGVDIRMPAAWTPMDLWEDLKR</sequence>
<dbReference type="Proteomes" id="UP001302257">
    <property type="component" value="Chromosome"/>
</dbReference>
<dbReference type="InterPro" id="IPR050114">
    <property type="entry name" value="UPF0173_UPF0282_UlaG_hydrolase"/>
</dbReference>
<accession>A0ABZ0AXU1</accession>
<dbReference type="RefSeq" id="WP_313867136.1">
    <property type="nucleotide sequence ID" value="NZ_CP132507.1"/>
</dbReference>
<proteinExistence type="predicted"/>
<evidence type="ECO:0000313" key="2">
    <source>
        <dbReference type="EMBL" id="WNO04284.1"/>
    </source>
</evidence>
<evidence type="ECO:0000313" key="3">
    <source>
        <dbReference type="Proteomes" id="UP001302257"/>
    </source>
</evidence>
<organism evidence="2 3">
    <name type="scientific">Rhodoferax mekongensis</name>
    <dbReference type="NCBI Taxonomy" id="3068341"/>
    <lineage>
        <taxon>Bacteria</taxon>
        <taxon>Pseudomonadati</taxon>
        <taxon>Pseudomonadota</taxon>
        <taxon>Betaproteobacteria</taxon>
        <taxon>Burkholderiales</taxon>
        <taxon>Comamonadaceae</taxon>
        <taxon>Rhodoferax</taxon>
    </lineage>
</organism>
<dbReference type="InterPro" id="IPR036866">
    <property type="entry name" value="RibonucZ/Hydroxyglut_hydro"/>
</dbReference>
<dbReference type="PANTHER" id="PTHR43546">
    <property type="entry name" value="UPF0173 METAL-DEPENDENT HYDROLASE MJ1163-RELATED"/>
    <property type="match status" value="1"/>
</dbReference>
<dbReference type="SUPFAM" id="SSF56281">
    <property type="entry name" value="Metallo-hydrolase/oxidoreductase"/>
    <property type="match status" value="1"/>
</dbReference>